<dbReference type="Pfam" id="PF01048">
    <property type="entry name" value="PNP_UDP_1"/>
    <property type="match status" value="1"/>
</dbReference>
<comment type="function">
    <text evidence="5">Catalyzes the reversible phosphorylytic cleavage of uridine to uracil and ribose-1-phosphate which can then be utilized as carbon and energy sources or in the rescue of pyrimidine bases for nucleotide synthesis. Shows broad substrate specificity and can also accept deoxyuridine and other analogous compounds.</text>
</comment>
<organism evidence="7 8">
    <name type="scientific">Plakobranchus ocellatus</name>
    <dbReference type="NCBI Taxonomy" id="259542"/>
    <lineage>
        <taxon>Eukaryota</taxon>
        <taxon>Metazoa</taxon>
        <taxon>Spiralia</taxon>
        <taxon>Lophotrochozoa</taxon>
        <taxon>Mollusca</taxon>
        <taxon>Gastropoda</taxon>
        <taxon>Heterobranchia</taxon>
        <taxon>Euthyneura</taxon>
        <taxon>Panpulmonata</taxon>
        <taxon>Sacoglossa</taxon>
        <taxon>Placobranchoidea</taxon>
        <taxon>Plakobranchidae</taxon>
        <taxon>Plakobranchus</taxon>
    </lineage>
</organism>
<dbReference type="Proteomes" id="UP000735302">
    <property type="component" value="Unassembled WGS sequence"/>
</dbReference>
<comment type="pathway">
    <text evidence="5">Pyrimidine metabolism; UMP biosynthesis via salvage pathway; uracil from uridine (phosphorylase route): step 1/1.</text>
</comment>
<dbReference type="GO" id="GO:0004850">
    <property type="term" value="F:uridine phosphorylase activity"/>
    <property type="evidence" value="ECO:0007669"/>
    <property type="project" value="UniProtKB-EC"/>
</dbReference>
<dbReference type="PANTHER" id="PTHR43691">
    <property type="entry name" value="URIDINE PHOSPHORYLASE"/>
    <property type="match status" value="1"/>
</dbReference>
<comment type="catalytic activity">
    <reaction evidence="5">
        <text>uridine + phosphate = alpha-D-ribose 1-phosphate + uracil</text>
        <dbReference type="Rhea" id="RHEA:24388"/>
        <dbReference type="ChEBI" id="CHEBI:16704"/>
        <dbReference type="ChEBI" id="CHEBI:17568"/>
        <dbReference type="ChEBI" id="CHEBI:43474"/>
        <dbReference type="ChEBI" id="CHEBI:57720"/>
        <dbReference type="EC" id="2.4.2.3"/>
    </reaction>
</comment>
<feature type="binding site" evidence="4">
    <location>
        <begin position="145"/>
        <end position="148"/>
    </location>
    <ligand>
        <name>phosphate</name>
        <dbReference type="ChEBI" id="CHEBI:43474"/>
    </ligand>
</feature>
<feature type="domain" description="Nucleoside phosphorylase" evidence="6">
    <location>
        <begin position="60"/>
        <end position="313"/>
    </location>
</feature>
<dbReference type="GO" id="GO:0005829">
    <property type="term" value="C:cytosol"/>
    <property type="evidence" value="ECO:0007669"/>
    <property type="project" value="TreeGrafter"/>
</dbReference>
<dbReference type="InterPro" id="IPR018016">
    <property type="entry name" value="Nucleoside_phosphorylase_CS"/>
</dbReference>
<name>A0AAV4BK24_9GAST</name>
<dbReference type="Gene3D" id="3.40.50.1580">
    <property type="entry name" value="Nucleoside phosphorylase domain"/>
    <property type="match status" value="1"/>
</dbReference>
<gene>
    <name evidence="7" type="ORF">PoB_004698400</name>
</gene>
<sequence length="322" mass="35994">MDEEKSIPIKIQEQMNQYVLQQGKLQLRNPHIKQGHDDILYHIALGNKTHDLERMFQDVKFVCLGGSPNRMHQFAEYLMSELDIEVPAGLGLTNIACGSDRYVLYKVGPVLSVSHGMGIPSLSILFHELVKLLHHAGCSDVTFFRLGTSGGLGIEPGSLVITEEAVNGLLQPYMEVATLGKLVQHPSRLDSELAQQLLALAQTEPQCQGHSTYLGKTMCTLDFYEGQARLDGAFCDYQPEDKMAFLKRIHNHGIRNIEMESLCFASYCQRAGVKGAVVCVTLLDRLKGDQVSSPHNILEDWQRRPQRLVALYIKQHLGGKKQ</sequence>
<accession>A0AAV4BK24</accession>
<dbReference type="EC" id="2.4.2.3" evidence="5"/>
<feature type="binding site" evidence="4">
    <location>
        <position position="101"/>
    </location>
    <ligand>
        <name>phosphate</name>
        <dbReference type="ChEBI" id="CHEBI:43474"/>
    </ligand>
</feature>
<evidence type="ECO:0000313" key="8">
    <source>
        <dbReference type="Proteomes" id="UP000735302"/>
    </source>
</evidence>
<dbReference type="InterPro" id="IPR010059">
    <property type="entry name" value="Uridine_phosphorylase_euk"/>
</dbReference>
<dbReference type="InterPro" id="IPR035994">
    <property type="entry name" value="Nucleoside_phosphorylase_sf"/>
</dbReference>
<keyword evidence="8" id="KW-1185">Reference proteome</keyword>
<dbReference type="GO" id="GO:0006218">
    <property type="term" value="P:uridine catabolic process"/>
    <property type="evidence" value="ECO:0007669"/>
    <property type="project" value="TreeGrafter"/>
</dbReference>
<keyword evidence="3 5" id="KW-0808">Transferase</keyword>
<reference evidence="7 8" key="1">
    <citation type="journal article" date="2021" name="Elife">
        <title>Chloroplast acquisition without the gene transfer in kleptoplastic sea slugs, Plakobranchus ocellatus.</title>
        <authorList>
            <person name="Maeda T."/>
            <person name="Takahashi S."/>
            <person name="Yoshida T."/>
            <person name="Shimamura S."/>
            <person name="Takaki Y."/>
            <person name="Nagai Y."/>
            <person name="Toyoda A."/>
            <person name="Suzuki Y."/>
            <person name="Arimoto A."/>
            <person name="Ishii H."/>
            <person name="Satoh N."/>
            <person name="Nishiyama T."/>
            <person name="Hasebe M."/>
            <person name="Maruyama T."/>
            <person name="Minagawa J."/>
            <person name="Obokata J."/>
            <person name="Shigenobu S."/>
        </authorList>
    </citation>
    <scope>NUCLEOTIDE SEQUENCE [LARGE SCALE GENOMIC DNA]</scope>
</reference>
<keyword evidence="2 5" id="KW-0328">Glycosyltransferase</keyword>
<comment type="similarity">
    <text evidence="1 5">Belongs to the PNP/UDP phosphorylase family.</text>
</comment>
<dbReference type="EMBL" id="BLXT01005154">
    <property type="protein sequence ID" value="GFO20479.1"/>
    <property type="molecule type" value="Genomic_DNA"/>
</dbReference>
<evidence type="ECO:0000256" key="4">
    <source>
        <dbReference type="PIRSR" id="PIRSR610059-50"/>
    </source>
</evidence>
<dbReference type="PROSITE" id="PS01232">
    <property type="entry name" value="PNP_UDP_1"/>
    <property type="match status" value="1"/>
</dbReference>
<evidence type="ECO:0000256" key="5">
    <source>
        <dbReference type="RuleBase" id="RU361131"/>
    </source>
</evidence>
<protein>
    <recommendedName>
        <fullName evidence="5">Uridine phosphorylase</fullName>
        <ecNumber evidence="5">2.4.2.3</ecNumber>
    </recommendedName>
</protein>
<dbReference type="GO" id="GO:0009166">
    <property type="term" value="P:nucleotide catabolic process"/>
    <property type="evidence" value="ECO:0007669"/>
    <property type="project" value="InterPro"/>
</dbReference>
<comment type="caution">
    <text evidence="7">The sequence shown here is derived from an EMBL/GenBank/DDBJ whole genome shotgun (WGS) entry which is preliminary data.</text>
</comment>
<evidence type="ECO:0000259" key="6">
    <source>
        <dbReference type="Pfam" id="PF01048"/>
    </source>
</evidence>
<feature type="binding site" evidence="4">
    <location>
        <position position="229"/>
    </location>
    <ligand>
        <name>substrate</name>
    </ligand>
</feature>
<dbReference type="NCBIfam" id="TIGR01719">
    <property type="entry name" value="euk_UDPppase"/>
    <property type="match status" value="1"/>
</dbReference>
<dbReference type="CDD" id="cd17763">
    <property type="entry name" value="UP_hUPP-like"/>
    <property type="match status" value="1"/>
</dbReference>
<proteinExistence type="inferred from homology"/>
<evidence type="ECO:0000256" key="3">
    <source>
        <dbReference type="ARBA" id="ARBA00022679"/>
    </source>
</evidence>
<dbReference type="AlphaFoldDB" id="A0AAV4BK24"/>
<evidence type="ECO:0000256" key="2">
    <source>
        <dbReference type="ARBA" id="ARBA00022676"/>
    </source>
</evidence>
<evidence type="ECO:0000313" key="7">
    <source>
        <dbReference type="EMBL" id="GFO20479.1"/>
    </source>
</evidence>
<dbReference type="PANTHER" id="PTHR43691:SF11">
    <property type="entry name" value="FI09636P-RELATED"/>
    <property type="match status" value="1"/>
</dbReference>
<dbReference type="InterPro" id="IPR000845">
    <property type="entry name" value="Nucleoside_phosphorylase_d"/>
</dbReference>
<evidence type="ECO:0000256" key="1">
    <source>
        <dbReference type="ARBA" id="ARBA00010456"/>
    </source>
</evidence>
<feature type="binding site" evidence="4">
    <location>
        <position position="227"/>
    </location>
    <ligand>
        <name>substrate</name>
    </ligand>
</feature>
<dbReference type="SUPFAM" id="SSF53167">
    <property type="entry name" value="Purine and uridine phosphorylases"/>
    <property type="match status" value="1"/>
</dbReference>